<reference evidence="2 3" key="1">
    <citation type="submission" date="2019-01" db="EMBL/GenBank/DDBJ databases">
        <title>Nuclear Genome Assembly of the Microalgal Biofuel strain Nannochloropsis salina CCMP1776.</title>
        <authorList>
            <person name="Hovde B."/>
        </authorList>
    </citation>
    <scope>NUCLEOTIDE SEQUENCE [LARGE SCALE GENOMIC DNA]</scope>
    <source>
        <strain evidence="2 3">CCMP1776</strain>
    </source>
</reference>
<evidence type="ECO:0008006" key="4">
    <source>
        <dbReference type="Google" id="ProtNLM"/>
    </source>
</evidence>
<dbReference type="PANTHER" id="PTHR13544">
    <property type="entry name" value="SELENOPROTEIN T"/>
    <property type="match status" value="1"/>
</dbReference>
<dbReference type="PANTHER" id="PTHR13544:SF0">
    <property type="entry name" value="THIOREDOXIN REDUCTASE-LIKE SELENOPROTEIN T"/>
    <property type="match status" value="1"/>
</dbReference>
<feature type="compositionally biased region" description="Low complexity" evidence="1">
    <location>
        <begin position="18"/>
        <end position="29"/>
    </location>
</feature>
<dbReference type="Proteomes" id="UP000355283">
    <property type="component" value="Unassembled WGS sequence"/>
</dbReference>
<name>A0A4D9CWJ5_9STRA</name>
<dbReference type="AlphaFoldDB" id="A0A4D9CWJ5"/>
<proteinExistence type="predicted"/>
<protein>
    <recommendedName>
        <fullName evidence="4">Selenoprotein T</fullName>
    </recommendedName>
</protein>
<organism evidence="2 3">
    <name type="scientific">Nannochloropsis salina CCMP1776</name>
    <dbReference type="NCBI Taxonomy" id="1027361"/>
    <lineage>
        <taxon>Eukaryota</taxon>
        <taxon>Sar</taxon>
        <taxon>Stramenopiles</taxon>
        <taxon>Ochrophyta</taxon>
        <taxon>Eustigmatophyceae</taxon>
        <taxon>Eustigmatales</taxon>
        <taxon>Monodopsidaceae</taxon>
        <taxon>Microchloropsis</taxon>
        <taxon>Microchloropsis salina</taxon>
    </lineage>
</organism>
<dbReference type="GO" id="GO:0045454">
    <property type="term" value="P:cell redox homeostasis"/>
    <property type="evidence" value="ECO:0007669"/>
    <property type="project" value="TreeGrafter"/>
</dbReference>
<feature type="region of interest" description="Disordered" evidence="1">
    <location>
        <begin position="17"/>
        <end position="42"/>
    </location>
</feature>
<evidence type="ECO:0000313" key="3">
    <source>
        <dbReference type="Proteomes" id="UP000355283"/>
    </source>
</evidence>
<comment type="caution">
    <text evidence="2">The sequence shown here is derived from an EMBL/GenBank/DDBJ whole genome shotgun (WGS) entry which is preliminary data.</text>
</comment>
<dbReference type="GO" id="GO:0005789">
    <property type="term" value="C:endoplasmic reticulum membrane"/>
    <property type="evidence" value="ECO:0007669"/>
    <property type="project" value="TreeGrafter"/>
</dbReference>
<evidence type="ECO:0000313" key="2">
    <source>
        <dbReference type="EMBL" id="TFJ83622.1"/>
    </source>
</evidence>
<dbReference type="EMBL" id="SDOX01000021">
    <property type="protein sequence ID" value="TFJ83622.1"/>
    <property type="molecule type" value="Genomic_DNA"/>
</dbReference>
<dbReference type="InterPro" id="IPR019389">
    <property type="entry name" value="Selenoprotein_T"/>
</dbReference>
<dbReference type="GO" id="GO:0004791">
    <property type="term" value="F:thioredoxin-disulfide reductase (NADPH) activity"/>
    <property type="evidence" value="ECO:0007669"/>
    <property type="project" value="TreeGrafter"/>
</dbReference>
<keyword evidence="3" id="KW-1185">Reference proteome</keyword>
<gene>
    <name evidence="2" type="ORF">NSK_004726</name>
</gene>
<accession>A0A4D9CWJ5</accession>
<sequence length="180" mass="19460">MRGNFLQLSKFLRHHLPSLDPSHSSTSEPATSGHPEHFPLIHGENYPPPPFAQFLVSVMGYGQLTAVLLMIAGRPLFRAAGVTPTPAWLEALLSNKLQTLAVVLLGNTLVTSLSATGAFEVTYYEPSPFPPAEEGREGGREGGQEDEAWISHLIFSKLAMGRMPTGDEILTGLAERGLVE</sequence>
<evidence type="ECO:0000256" key="1">
    <source>
        <dbReference type="SAM" id="MobiDB-lite"/>
    </source>
</evidence>
<dbReference type="OrthoDB" id="60822at2759"/>